<dbReference type="CDD" id="cd21117">
    <property type="entry name" value="Twitch_MoaA"/>
    <property type="match status" value="1"/>
</dbReference>
<comment type="cofactor">
    <cofactor evidence="1">
        <name>[4Fe-4S] cluster</name>
        <dbReference type="ChEBI" id="CHEBI:49883"/>
    </cofactor>
</comment>
<dbReference type="AlphaFoldDB" id="A0A0U3GX95"/>
<keyword evidence="3" id="KW-0949">S-adenosyl-L-methionine</keyword>
<evidence type="ECO:0000256" key="5">
    <source>
        <dbReference type="ARBA" id="ARBA00022741"/>
    </source>
</evidence>
<dbReference type="InterPro" id="IPR050105">
    <property type="entry name" value="MoCo_biosynth_MoaA/MoaC"/>
</dbReference>
<dbReference type="InterPro" id="IPR007197">
    <property type="entry name" value="rSAM"/>
</dbReference>
<keyword evidence="5" id="KW-0547">Nucleotide-binding</keyword>
<dbReference type="SFLD" id="SFLDS00029">
    <property type="entry name" value="Radical_SAM"/>
    <property type="match status" value="1"/>
</dbReference>
<dbReference type="RefSeq" id="WP_058797854.1">
    <property type="nucleotide sequence ID" value="NZ_CP013611.1"/>
</dbReference>
<evidence type="ECO:0000256" key="6">
    <source>
        <dbReference type="ARBA" id="ARBA00023004"/>
    </source>
</evidence>
<dbReference type="InterPro" id="IPR010505">
    <property type="entry name" value="MoaA_twitch"/>
</dbReference>
<dbReference type="InterPro" id="IPR006638">
    <property type="entry name" value="Elp3/MiaA/NifB-like_rSAM"/>
</dbReference>
<dbReference type="Pfam" id="PF04055">
    <property type="entry name" value="Radical_SAM"/>
    <property type="match status" value="1"/>
</dbReference>
<dbReference type="PROSITE" id="PS51918">
    <property type="entry name" value="RADICAL_SAM"/>
    <property type="match status" value="1"/>
</dbReference>
<evidence type="ECO:0000256" key="2">
    <source>
        <dbReference type="ARBA" id="ARBA00022485"/>
    </source>
</evidence>
<dbReference type="PANTHER" id="PTHR22960:SF28">
    <property type="entry name" value="GTP 3',8-CYCLASE"/>
    <property type="match status" value="1"/>
</dbReference>
<keyword evidence="10" id="KW-0456">Lyase</keyword>
<evidence type="ECO:0000313" key="12">
    <source>
        <dbReference type="EMBL" id="ALU44926.1"/>
    </source>
</evidence>
<evidence type="ECO:0000259" key="11">
    <source>
        <dbReference type="PROSITE" id="PS51918"/>
    </source>
</evidence>
<dbReference type="InterPro" id="IPR013785">
    <property type="entry name" value="Aldolase_TIM"/>
</dbReference>
<dbReference type="InterPro" id="IPR013483">
    <property type="entry name" value="MoaA"/>
</dbReference>
<dbReference type="EMBL" id="CP013611">
    <property type="protein sequence ID" value="ALU44926.1"/>
    <property type="molecule type" value="Genomic_DNA"/>
</dbReference>
<dbReference type="GO" id="GO:0051539">
    <property type="term" value="F:4 iron, 4 sulfur cluster binding"/>
    <property type="evidence" value="ECO:0007669"/>
    <property type="project" value="UniProtKB-KW"/>
</dbReference>
<dbReference type="SFLD" id="SFLDG01067">
    <property type="entry name" value="SPASM/twitch_domain_containing"/>
    <property type="match status" value="1"/>
</dbReference>
<proteinExistence type="predicted"/>
<keyword evidence="8" id="KW-0342">GTP-binding</keyword>
<dbReference type="GO" id="GO:0005525">
    <property type="term" value="F:GTP binding"/>
    <property type="evidence" value="ECO:0007669"/>
    <property type="project" value="UniProtKB-KW"/>
</dbReference>
<dbReference type="SMART" id="SM00729">
    <property type="entry name" value="Elp3"/>
    <property type="match status" value="1"/>
</dbReference>
<dbReference type="Proteomes" id="UP000069015">
    <property type="component" value="Chromosome 1"/>
</dbReference>
<sequence>MLVDPSGRKFRYLRLSITDVCNFKCVYCLPDGYQCTHERDFLSLSEIDNTLRAFAYHGIEKVRITGGEPTLRKDFIDVIRAAKDTPGITKVAATTNGFSLKKNIRSWVEAGLNSVNISIDSLDPRMFNTITGHDKFDSVMSGVHAALDSGLDSVKINSVLMKQYNGAEFDYFLNWVKHKPITWRFIELMQTQDNLTFFNKNHISGMKLRERLINDGWSQIQRSKIAGPACEFAHPDYQGRIGLIMPYSKDFCASCNRLRVASRGDLHLCLFSEQGISLRDYMNRETPEALIAELARYIKEKKPTHLLHQGMSGATTNLSMLGG</sequence>
<dbReference type="GO" id="GO:0061799">
    <property type="term" value="F:cyclic pyranopterin monophosphate synthase activity"/>
    <property type="evidence" value="ECO:0007669"/>
    <property type="project" value="TreeGrafter"/>
</dbReference>
<keyword evidence="9" id="KW-0501">Molybdenum cofactor biosynthesis</keyword>
<keyword evidence="6" id="KW-0408">Iron</keyword>
<dbReference type="SUPFAM" id="SSF102114">
    <property type="entry name" value="Radical SAM enzymes"/>
    <property type="match status" value="1"/>
</dbReference>
<keyword evidence="2" id="KW-0004">4Fe-4S</keyword>
<dbReference type="InterPro" id="IPR040064">
    <property type="entry name" value="MoaA-like"/>
</dbReference>
<accession>A0A0U3GX95</accession>
<dbReference type="Pfam" id="PF06463">
    <property type="entry name" value="Mob_synth_C"/>
    <property type="match status" value="1"/>
</dbReference>
<dbReference type="PANTHER" id="PTHR22960">
    <property type="entry name" value="MOLYBDOPTERIN COFACTOR SYNTHESIS PROTEIN A"/>
    <property type="match status" value="1"/>
</dbReference>
<keyword evidence="7" id="KW-0411">Iron-sulfur</keyword>
<dbReference type="SFLD" id="SFLDG01383">
    <property type="entry name" value="cyclic_pyranopterin_phosphate"/>
    <property type="match status" value="1"/>
</dbReference>
<dbReference type="GO" id="GO:0006777">
    <property type="term" value="P:Mo-molybdopterin cofactor biosynthetic process"/>
    <property type="evidence" value="ECO:0007669"/>
    <property type="project" value="UniProtKB-KW"/>
</dbReference>
<dbReference type="KEGG" id="prr:AT705_19410"/>
<dbReference type="NCBIfam" id="TIGR02666">
    <property type="entry name" value="moaA"/>
    <property type="match status" value="1"/>
</dbReference>
<evidence type="ECO:0000256" key="4">
    <source>
        <dbReference type="ARBA" id="ARBA00022723"/>
    </source>
</evidence>
<protein>
    <submittedName>
        <fullName evidence="12">Cyclic pyranopterin phosphate synthase MoaA</fullName>
    </submittedName>
</protein>
<gene>
    <name evidence="12" type="primary">moaA</name>
    <name evidence="12" type="ORF">AT705_19410</name>
</gene>
<dbReference type="SFLD" id="SFLDG01386">
    <property type="entry name" value="main_SPASM_domain-containing"/>
    <property type="match status" value="1"/>
</dbReference>
<evidence type="ECO:0000256" key="9">
    <source>
        <dbReference type="ARBA" id="ARBA00023150"/>
    </source>
</evidence>
<dbReference type="Gene3D" id="3.20.20.70">
    <property type="entry name" value="Aldolase class I"/>
    <property type="match status" value="1"/>
</dbReference>
<evidence type="ECO:0000256" key="1">
    <source>
        <dbReference type="ARBA" id="ARBA00001966"/>
    </source>
</evidence>
<evidence type="ECO:0000256" key="7">
    <source>
        <dbReference type="ARBA" id="ARBA00023014"/>
    </source>
</evidence>
<feature type="domain" description="Radical SAM core" evidence="11">
    <location>
        <begin position="5"/>
        <end position="229"/>
    </location>
</feature>
<reference evidence="12 13" key="1">
    <citation type="submission" date="2015-12" db="EMBL/GenBank/DDBJ databases">
        <title>Complete genome sequence of Pseudoalteromonas rubra SCSIO 6842, harboring a conjugative plasmid.</title>
        <authorList>
            <person name="Li B."/>
            <person name="Wang X."/>
        </authorList>
    </citation>
    <scope>NUCLEOTIDE SEQUENCE [LARGE SCALE GENOMIC DNA]</scope>
    <source>
        <strain evidence="12 13">SCSIO 6842</strain>
    </source>
</reference>
<evidence type="ECO:0000256" key="10">
    <source>
        <dbReference type="ARBA" id="ARBA00023239"/>
    </source>
</evidence>
<evidence type="ECO:0000256" key="8">
    <source>
        <dbReference type="ARBA" id="ARBA00023134"/>
    </source>
</evidence>
<evidence type="ECO:0000313" key="13">
    <source>
        <dbReference type="Proteomes" id="UP000069015"/>
    </source>
</evidence>
<dbReference type="CDD" id="cd01335">
    <property type="entry name" value="Radical_SAM"/>
    <property type="match status" value="1"/>
</dbReference>
<organism evidence="12 13">
    <name type="scientific">Pseudoalteromonas rubra</name>
    <dbReference type="NCBI Taxonomy" id="43658"/>
    <lineage>
        <taxon>Bacteria</taxon>
        <taxon>Pseudomonadati</taxon>
        <taxon>Pseudomonadota</taxon>
        <taxon>Gammaproteobacteria</taxon>
        <taxon>Alteromonadales</taxon>
        <taxon>Pseudoalteromonadaceae</taxon>
        <taxon>Pseudoalteromonas</taxon>
    </lineage>
</organism>
<name>A0A0U3GX95_9GAMM</name>
<dbReference type="GO" id="GO:0046872">
    <property type="term" value="F:metal ion binding"/>
    <property type="evidence" value="ECO:0007669"/>
    <property type="project" value="UniProtKB-KW"/>
</dbReference>
<keyword evidence="4" id="KW-0479">Metal-binding</keyword>
<evidence type="ECO:0000256" key="3">
    <source>
        <dbReference type="ARBA" id="ARBA00022691"/>
    </source>
</evidence>
<dbReference type="GO" id="GO:0061798">
    <property type="term" value="F:GTP 3',8'-cyclase activity"/>
    <property type="evidence" value="ECO:0007669"/>
    <property type="project" value="TreeGrafter"/>
</dbReference>
<dbReference type="InterPro" id="IPR058240">
    <property type="entry name" value="rSAM_sf"/>
</dbReference>